<reference evidence="3" key="1">
    <citation type="journal article" date="2019" name="Int. J. Syst. Evol. Microbiol.">
        <title>The Global Catalogue of Microorganisms (GCM) 10K type strain sequencing project: providing services to taxonomists for standard genome sequencing and annotation.</title>
        <authorList>
            <consortium name="The Broad Institute Genomics Platform"/>
            <consortium name="The Broad Institute Genome Sequencing Center for Infectious Disease"/>
            <person name="Wu L."/>
            <person name="Ma J."/>
        </authorList>
    </citation>
    <scope>NUCLEOTIDE SEQUENCE [LARGE SCALE GENOMIC DNA]</scope>
    <source>
        <strain evidence="3">CGMCC 1.16455</strain>
    </source>
</reference>
<dbReference type="SUPFAM" id="SSF56300">
    <property type="entry name" value="Metallo-dependent phosphatases"/>
    <property type="match status" value="1"/>
</dbReference>
<proteinExistence type="predicted"/>
<feature type="domain" description="Calcineurin-like phosphoesterase" evidence="1">
    <location>
        <begin position="9"/>
        <end position="213"/>
    </location>
</feature>
<gene>
    <name evidence="2" type="ORF">ACFPK8_14915</name>
</gene>
<comment type="caution">
    <text evidence="2">The sequence shown here is derived from an EMBL/GenBank/DDBJ whole genome shotgun (WGS) entry which is preliminary data.</text>
</comment>
<evidence type="ECO:0000313" key="3">
    <source>
        <dbReference type="Proteomes" id="UP001595937"/>
    </source>
</evidence>
<dbReference type="Proteomes" id="UP001595937">
    <property type="component" value="Unassembled WGS sequence"/>
</dbReference>
<dbReference type="InterPro" id="IPR004843">
    <property type="entry name" value="Calcineurin-like_PHP"/>
</dbReference>
<dbReference type="Pfam" id="PF00149">
    <property type="entry name" value="Metallophos"/>
    <property type="match status" value="1"/>
</dbReference>
<evidence type="ECO:0000259" key="1">
    <source>
        <dbReference type="Pfam" id="PF00149"/>
    </source>
</evidence>
<name>A0ABW0FJ84_9MICO</name>
<organism evidence="2 3">
    <name type="scientific">Brachybacterium tyrofermentans</name>
    <dbReference type="NCBI Taxonomy" id="47848"/>
    <lineage>
        <taxon>Bacteria</taxon>
        <taxon>Bacillati</taxon>
        <taxon>Actinomycetota</taxon>
        <taxon>Actinomycetes</taxon>
        <taxon>Micrococcales</taxon>
        <taxon>Dermabacteraceae</taxon>
        <taxon>Brachybacterium</taxon>
    </lineage>
</organism>
<accession>A0ABW0FJ84</accession>
<dbReference type="GeneID" id="303296596"/>
<evidence type="ECO:0000313" key="2">
    <source>
        <dbReference type="EMBL" id="MFC5298801.1"/>
    </source>
</evidence>
<keyword evidence="3" id="KW-1185">Reference proteome</keyword>
<sequence length="250" mass="27543">MLTLDPRTTVVAGDWHGTTRWAASVISFVGSRGARTILHLGDYGFTFEARFVGAVEQALAEYDMQLLFVRGNHDDTGYLEQLDRDGEGCGIVSSRVRHLRDGQRLTVGDEVAVALGGAASIDRSHRVPGDSWWADEITPQAAIDRAITDGPAQIVLAHDCPAGVELPLDPRFEAYYEDTDPGVLDYCTANRLRLWEVATALTPRLWLHGHYHCLNQGRLRHDDGTESTVIGLDCDGTARERNLVWFGEAA</sequence>
<dbReference type="InterPro" id="IPR029052">
    <property type="entry name" value="Metallo-depent_PP-like"/>
</dbReference>
<dbReference type="Gene3D" id="3.60.21.10">
    <property type="match status" value="1"/>
</dbReference>
<dbReference type="EMBL" id="JBHSLN010000082">
    <property type="protein sequence ID" value="MFC5298801.1"/>
    <property type="molecule type" value="Genomic_DNA"/>
</dbReference>
<protein>
    <submittedName>
        <fullName evidence="2">Metallophosphoesterase</fullName>
    </submittedName>
</protein>
<dbReference type="RefSeq" id="WP_193116502.1">
    <property type="nucleotide sequence ID" value="NZ_BAAAIR010000027.1"/>
</dbReference>